<evidence type="ECO:0000256" key="3">
    <source>
        <dbReference type="ARBA" id="ARBA00004406"/>
    </source>
</evidence>
<evidence type="ECO:0000256" key="1">
    <source>
        <dbReference type="ARBA" id="ARBA00001971"/>
    </source>
</evidence>
<dbReference type="InterPro" id="IPR001128">
    <property type="entry name" value="Cyt_P450"/>
</dbReference>
<dbReference type="FunFam" id="1.10.630.10:FF:000042">
    <property type="entry name" value="Cytochrome P450"/>
    <property type="match status" value="1"/>
</dbReference>
<evidence type="ECO:0000256" key="10">
    <source>
        <dbReference type="ARBA" id="ARBA00023004"/>
    </source>
</evidence>
<keyword evidence="7" id="KW-0256">Endoplasmic reticulum</keyword>
<dbReference type="PANTHER" id="PTHR24292">
    <property type="entry name" value="CYTOCHROME P450"/>
    <property type="match status" value="1"/>
</dbReference>
<dbReference type="Gene3D" id="1.10.630.10">
    <property type="entry name" value="Cytochrome P450"/>
    <property type="match status" value="1"/>
</dbReference>
<dbReference type="GO" id="GO:0004497">
    <property type="term" value="F:monooxygenase activity"/>
    <property type="evidence" value="ECO:0007669"/>
    <property type="project" value="UniProtKB-KW"/>
</dbReference>
<evidence type="ECO:0000256" key="15">
    <source>
        <dbReference type="SAM" id="Phobius"/>
    </source>
</evidence>
<evidence type="ECO:0000256" key="7">
    <source>
        <dbReference type="ARBA" id="ARBA00022824"/>
    </source>
</evidence>
<dbReference type="GO" id="GO:0005789">
    <property type="term" value="C:endoplasmic reticulum membrane"/>
    <property type="evidence" value="ECO:0007669"/>
    <property type="project" value="UniProtKB-SubCell"/>
</dbReference>
<protein>
    <submittedName>
        <fullName evidence="16">Cytochrome P450 CYP4422A2</fullName>
    </submittedName>
</protein>
<proteinExistence type="evidence at transcript level"/>
<keyword evidence="6 13" id="KW-0479">Metal-binding</keyword>
<feature type="transmembrane region" description="Helical" evidence="15">
    <location>
        <begin position="316"/>
        <end position="338"/>
    </location>
</feature>
<keyword evidence="12 15" id="KW-0472">Membrane</keyword>
<feature type="binding site" description="axial binding residue" evidence="13">
    <location>
        <position position="461"/>
    </location>
    <ligand>
        <name>heme</name>
        <dbReference type="ChEBI" id="CHEBI:30413"/>
    </ligand>
    <ligandPart>
        <name>Fe</name>
        <dbReference type="ChEBI" id="CHEBI:18248"/>
    </ligandPart>
</feature>
<reference evidence="16" key="1">
    <citation type="journal article" date="2022" name="Insects">
        <title>Comparative Transcriptome Analysis to Reveal Differentially Expressed cytochrome P450 in Response to Imidacloprid in the Aphid Lion, Chrysoperla zastrowi sillemi (Esben-Petersen).</title>
        <authorList>
            <person name="Pathak J."/>
            <person name="Ramasamy G.G."/>
            <person name="Agrawal A."/>
            <person name="Srivastava S."/>
            <person name="Basavaarya B.R."/>
            <person name="Muthugounder M."/>
            <person name="Muniyappa V.K."/>
            <person name="Maria P."/>
            <person name="Rai A."/>
            <person name="Venkatesan T."/>
        </authorList>
    </citation>
    <scope>NUCLEOTIDE SEQUENCE</scope>
</reference>
<keyword evidence="15" id="KW-0812">Transmembrane</keyword>
<comment type="subcellular location">
    <subcellularLocation>
        <location evidence="3">Endoplasmic reticulum membrane</location>
        <topology evidence="3">Peripheral membrane protein</topology>
    </subcellularLocation>
    <subcellularLocation>
        <location evidence="2">Microsome membrane</location>
        <topology evidence="2">Peripheral membrane protein</topology>
    </subcellularLocation>
</comment>
<dbReference type="Pfam" id="PF00067">
    <property type="entry name" value="p450"/>
    <property type="match status" value="1"/>
</dbReference>
<name>A0A9E8BWL4_9NEOP</name>
<evidence type="ECO:0000256" key="8">
    <source>
        <dbReference type="ARBA" id="ARBA00022848"/>
    </source>
</evidence>
<dbReference type="PRINTS" id="PR00463">
    <property type="entry name" value="EP450I"/>
</dbReference>
<evidence type="ECO:0000313" key="16">
    <source>
        <dbReference type="EMBL" id="UZE89863.1"/>
    </source>
</evidence>
<accession>A0A9E8BWL4</accession>
<keyword evidence="11 14" id="KW-0503">Monooxygenase</keyword>
<dbReference type="SUPFAM" id="SSF48264">
    <property type="entry name" value="Cytochrome P450"/>
    <property type="match status" value="1"/>
</dbReference>
<evidence type="ECO:0000256" key="14">
    <source>
        <dbReference type="RuleBase" id="RU000461"/>
    </source>
</evidence>
<dbReference type="InterPro" id="IPR036396">
    <property type="entry name" value="Cyt_P450_sf"/>
</dbReference>
<keyword evidence="5 13" id="KW-0349">Heme</keyword>
<keyword evidence="10 13" id="KW-0408">Iron</keyword>
<evidence type="ECO:0000256" key="12">
    <source>
        <dbReference type="ARBA" id="ARBA00023136"/>
    </source>
</evidence>
<dbReference type="AlphaFoldDB" id="A0A9E8BWL4"/>
<keyword evidence="9 14" id="KW-0560">Oxidoreductase</keyword>
<dbReference type="PANTHER" id="PTHR24292:SF100">
    <property type="entry name" value="CYTOCHROME P450 6A16, ISOFORM B-RELATED"/>
    <property type="match status" value="1"/>
</dbReference>
<evidence type="ECO:0000256" key="5">
    <source>
        <dbReference type="ARBA" id="ARBA00022617"/>
    </source>
</evidence>
<dbReference type="EMBL" id="ON646347">
    <property type="protein sequence ID" value="UZE89863.1"/>
    <property type="molecule type" value="mRNA"/>
</dbReference>
<evidence type="ECO:0000256" key="2">
    <source>
        <dbReference type="ARBA" id="ARBA00004174"/>
    </source>
</evidence>
<dbReference type="PROSITE" id="PS00086">
    <property type="entry name" value="CYTOCHROME_P450"/>
    <property type="match status" value="1"/>
</dbReference>
<comment type="similarity">
    <text evidence="4 14">Belongs to the cytochrome P450 family.</text>
</comment>
<evidence type="ECO:0000256" key="4">
    <source>
        <dbReference type="ARBA" id="ARBA00010617"/>
    </source>
</evidence>
<organism evidence="16">
    <name type="scientific">Chrysoperla zastrowi sillemi</name>
    <dbReference type="NCBI Taxonomy" id="482137"/>
    <lineage>
        <taxon>Eukaryota</taxon>
        <taxon>Metazoa</taxon>
        <taxon>Ecdysozoa</taxon>
        <taxon>Arthropoda</taxon>
        <taxon>Hexapoda</taxon>
        <taxon>Insecta</taxon>
        <taxon>Pterygota</taxon>
        <taxon>Neoptera</taxon>
        <taxon>Endopterygota</taxon>
        <taxon>Neuroptera</taxon>
        <taxon>Hemerobiiformia</taxon>
        <taxon>Chrysopidae</taxon>
        <taxon>Chrysopinae</taxon>
        <taxon>Chrysoperla</taxon>
    </lineage>
</organism>
<evidence type="ECO:0000256" key="13">
    <source>
        <dbReference type="PIRSR" id="PIRSR602401-1"/>
    </source>
</evidence>
<dbReference type="GO" id="GO:0016705">
    <property type="term" value="F:oxidoreductase activity, acting on paired donors, with incorporation or reduction of molecular oxygen"/>
    <property type="evidence" value="ECO:0007669"/>
    <property type="project" value="InterPro"/>
</dbReference>
<dbReference type="InterPro" id="IPR017972">
    <property type="entry name" value="Cyt_P450_CS"/>
</dbReference>
<keyword evidence="15" id="KW-1133">Transmembrane helix</keyword>
<dbReference type="PRINTS" id="PR00385">
    <property type="entry name" value="P450"/>
</dbReference>
<keyword evidence="8" id="KW-0492">Microsome</keyword>
<comment type="cofactor">
    <cofactor evidence="1 13">
        <name>heme</name>
        <dbReference type="ChEBI" id="CHEBI:30413"/>
    </cofactor>
</comment>
<dbReference type="CDD" id="cd11056">
    <property type="entry name" value="CYP6-like"/>
    <property type="match status" value="1"/>
</dbReference>
<evidence type="ECO:0000256" key="11">
    <source>
        <dbReference type="ARBA" id="ARBA00023033"/>
    </source>
</evidence>
<evidence type="ECO:0000256" key="6">
    <source>
        <dbReference type="ARBA" id="ARBA00022723"/>
    </source>
</evidence>
<dbReference type="InterPro" id="IPR050476">
    <property type="entry name" value="Insect_CytP450_Detox"/>
</dbReference>
<dbReference type="InterPro" id="IPR002401">
    <property type="entry name" value="Cyt_P450_E_grp-I"/>
</dbReference>
<sequence length="521" mass="60661">MFLILSLVLVIYSLIYYYFRHKFSYWKRRGVETYPARFPFGHLGEFYLNKKSYIEIFTQYYDQSKSEFCGIYQGIDPLLIVKNLEDIKYVLVKNFNCFMNRGIHTDVNNNFLSEHLFRIEDEQWKNLRNKLSPAFTSGKLKAMFETINQCGNGLEYALNKAMDPKTGDINVQMLVQRYTVDVISSVGFGVEANSLKDNYASPIFNLSQEIVVRKSLHSFLIKLAFFGPSYAKILYNFFSEGSKETRQSFLSMVNNIVESREKNKITRKDFLQLLIELKNHGKIDSSNDSLDNADVFDKKDSLNFEFSMKTFVSQVFVFYFAGFDTSALTLTMMLYYLAENQNIQKRLRKEIDECLKKHNNELTYDGVMEMEYLEMVLSETLRLRPVLGHLVRVCNKECYLPSSNLKIDVGTNICIPVYNIQRDEKYFPNPNKFDPERFSKENILKIPNFAYLPFGDGPRFCIGLRLGKLQTKMGLISILRNHTVHLSDKSKISNYAPENVILKPKEPVILSFQKFISTDSE</sequence>
<reference evidence="16" key="2">
    <citation type="submission" date="2022-05" db="EMBL/GenBank/DDBJ databases">
        <authorList>
            <person name="Pathak J."/>
            <person name="Thiruvengadam V."/>
            <person name="Gracy G.R."/>
        </authorList>
    </citation>
    <scope>NUCLEOTIDE SEQUENCE</scope>
</reference>
<dbReference type="GO" id="GO:0020037">
    <property type="term" value="F:heme binding"/>
    <property type="evidence" value="ECO:0007669"/>
    <property type="project" value="InterPro"/>
</dbReference>
<evidence type="ECO:0000256" key="9">
    <source>
        <dbReference type="ARBA" id="ARBA00023002"/>
    </source>
</evidence>
<dbReference type="GO" id="GO:0005506">
    <property type="term" value="F:iron ion binding"/>
    <property type="evidence" value="ECO:0007669"/>
    <property type="project" value="InterPro"/>
</dbReference>